<dbReference type="InterPro" id="IPR032675">
    <property type="entry name" value="LRR_dom_sf"/>
</dbReference>
<dbReference type="OrthoDB" id="2724825at2759"/>
<dbReference type="Gene3D" id="3.80.10.10">
    <property type="entry name" value="Ribonuclease Inhibitor"/>
    <property type="match status" value="1"/>
</dbReference>
<protein>
    <recommendedName>
        <fullName evidence="2">F-box domain-containing protein</fullName>
    </recommendedName>
</protein>
<dbReference type="AlphaFoldDB" id="A0A4Q9MY15"/>
<proteinExistence type="predicted"/>
<accession>A0A4Q9MY15</accession>
<dbReference type="SUPFAM" id="SSF52047">
    <property type="entry name" value="RNI-like"/>
    <property type="match status" value="1"/>
</dbReference>
<reference evidence="1" key="1">
    <citation type="submission" date="2019-01" db="EMBL/GenBank/DDBJ databases">
        <title>Draft genome sequences of three monokaryotic isolates of the white-rot basidiomycete fungus Dichomitus squalens.</title>
        <authorList>
            <consortium name="DOE Joint Genome Institute"/>
            <person name="Lopez S.C."/>
            <person name="Andreopoulos B."/>
            <person name="Pangilinan J."/>
            <person name="Lipzen A."/>
            <person name="Riley R."/>
            <person name="Ahrendt S."/>
            <person name="Ng V."/>
            <person name="Barry K."/>
            <person name="Daum C."/>
            <person name="Grigoriev I.V."/>
            <person name="Hilden K.S."/>
            <person name="Makela M.R."/>
            <person name="de Vries R.P."/>
        </authorList>
    </citation>
    <scope>NUCLEOTIDE SEQUENCE [LARGE SCALE GENOMIC DNA]</scope>
    <source>
        <strain evidence="1">OM18370.1</strain>
    </source>
</reference>
<gene>
    <name evidence="1" type="ORF">BD311DRAFT_736770</name>
</gene>
<organism evidence="1">
    <name type="scientific">Dichomitus squalens</name>
    <dbReference type="NCBI Taxonomy" id="114155"/>
    <lineage>
        <taxon>Eukaryota</taxon>
        <taxon>Fungi</taxon>
        <taxon>Dikarya</taxon>
        <taxon>Basidiomycota</taxon>
        <taxon>Agaricomycotina</taxon>
        <taxon>Agaricomycetes</taxon>
        <taxon>Polyporales</taxon>
        <taxon>Polyporaceae</taxon>
        <taxon>Dichomitus</taxon>
    </lineage>
</organism>
<name>A0A4Q9MY15_9APHY</name>
<sequence>MSHSFTPTTAAKRIPQEIHDEIIAFLYDDREALKTCALVCRAWLPRVRFRLFRAVTLDPSPRSCNFVKLAQLCPEIQPYVRDLELRGRAPSSKAWWELAQPTDIPWPTLPGGVPHPAALRREPDAVEVLSWLRLTFAPPDRGGGPPLLTLSKIHTLRLSETTLNTESAAFLAEVFPHVRTLSVNQCRVMSFAGLARLFQAFPRLSTLRLLAVEWLPHRTGGVLPDTTPGSLASLTAVDFSRDIYVEPLIEWFLKVSAHKSIRSLTCSIATRKSATAIRTFLMASGTLLHELSITLAEAQDPTAILEATQLDLSTSMGLRSLHIPCLHSRMGFPSRSLSWVLILLAKVRSPHLEEIRISITSPELARLNLEGLDVVLAQNALSRMRSLTFDVDDTKVASKRGPAEVERLLTQRVPTASAQRLVRVEYRC</sequence>
<evidence type="ECO:0000313" key="1">
    <source>
        <dbReference type="EMBL" id="TBU32645.1"/>
    </source>
</evidence>
<dbReference type="Proteomes" id="UP000292957">
    <property type="component" value="Unassembled WGS sequence"/>
</dbReference>
<dbReference type="EMBL" id="ML143394">
    <property type="protein sequence ID" value="TBU32645.1"/>
    <property type="molecule type" value="Genomic_DNA"/>
</dbReference>
<evidence type="ECO:0008006" key="2">
    <source>
        <dbReference type="Google" id="ProtNLM"/>
    </source>
</evidence>